<reference evidence="1 2" key="1">
    <citation type="submission" date="2011-10" db="EMBL/GenBank/DDBJ databases">
        <authorList>
            <person name="Quillaguamn J."/>
            <person name="Guzmn D."/>
            <person name="Balderrama-Subieta A."/>
            <person name="Cardona-Ortuo C."/>
            <person name="Guevara-Martnez M."/>
            <person name="Callisaya-Quispe N."/>
        </authorList>
    </citation>
    <scope>NUCLEOTIDE SEQUENCE [LARGE SCALE GENOMIC DNA]</scope>
    <source>
        <strain evidence="1 2">LC1</strain>
    </source>
</reference>
<name>A0A7U9C2C2_9GAMM</name>
<protein>
    <submittedName>
        <fullName evidence="1">Uncharacterized protein</fullName>
    </submittedName>
</protein>
<accession>A0A7U9C2C2</accession>
<gene>
    <name evidence="1" type="ORF">KUC_0829</name>
</gene>
<dbReference type="EMBL" id="JH393257">
    <property type="protein sequence ID" value="EHJ93878.1"/>
    <property type="molecule type" value="Genomic_DNA"/>
</dbReference>
<dbReference type="AlphaFoldDB" id="A0A7U9C2C2"/>
<evidence type="ECO:0000313" key="1">
    <source>
        <dbReference type="EMBL" id="EHJ93878.1"/>
    </source>
</evidence>
<dbReference type="Proteomes" id="UP000005756">
    <property type="component" value="Unassembled WGS sequence"/>
</dbReference>
<organism evidence="1 2">
    <name type="scientific">Vreelandella boliviensis LC1</name>
    <dbReference type="NCBI Taxonomy" id="1072583"/>
    <lineage>
        <taxon>Bacteria</taxon>
        <taxon>Pseudomonadati</taxon>
        <taxon>Pseudomonadota</taxon>
        <taxon>Gammaproteobacteria</taxon>
        <taxon>Oceanospirillales</taxon>
        <taxon>Halomonadaceae</taxon>
        <taxon>Vreelandella</taxon>
    </lineage>
</organism>
<sequence length="46" mass="5169">MRLKPVVLISAFISTWPCCFCCGSGGGEVMLFLLVTYRYAQFVFLT</sequence>
<proteinExistence type="predicted"/>
<evidence type="ECO:0000313" key="2">
    <source>
        <dbReference type="Proteomes" id="UP000005756"/>
    </source>
</evidence>